<dbReference type="Gene3D" id="3.40.50.150">
    <property type="entry name" value="Vaccinia Virus protein VP39"/>
    <property type="match status" value="1"/>
</dbReference>
<sequence length="275" mass="31854">MAASFAKTFCKLALRDVARQYAHPVKSFSGSFLTRMWARQSRPLEEFAVSQLSITPDDNVLEIGYGRGHGIAALYDRVADGKGIAFGLEQSEYMEDVVRRRFVLETAEEHKVHLDRAIDLRHLPYPSDFFAAVFHVNTFYFWKQEQMREILWELARTVRPGGQLICVANPRQLKKLYNWETVTEAQCNLVRYLSHLESVGFDHVKVEYHQVGRDEIQLVSALKTKRQEDEDPEARMKELEEDIKMFMVEELIRQKGRAGTTKMRNPELQSEGNAI</sequence>
<dbReference type="InterPro" id="IPR029063">
    <property type="entry name" value="SAM-dependent_MTases_sf"/>
</dbReference>
<dbReference type="WBParaSite" id="L893_g11412.t1">
    <property type="protein sequence ID" value="L893_g11412.t1"/>
    <property type="gene ID" value="L893_g11412"/>
</dbReference>
<name>A0A1I7Y086_9BILA</name>
<protein>
    <submittedName>
        <fullName evidence="3">Methyltransf_25 domain-containing protein</fullName>
    </submittedName>
</protein>
<accession>A0A1I7Y086</accession>
<dbReference type="InterPro" id="IPR041698">
    <property type="entry name" value="Methyltransf_25"/>
</dbReference>
<dbReference type="Proteomes" id="UP000095287">
    <property type="component" value="Unplaced"/>
</dbReference>
<keyword evidence="2" id="KW-1185">Reference proteome</keyword>
<evidence type="ECO:0000313" key="3">
    <source>
        <dbReference type="WBParaSite" id="L893_g11412.t1"/>
    </source>
</evidence>
<dbReference type="AlphaFoldDB" id="A0A1I7Y086"/>
<dbReference type="SUPFAM" id="SSF53335">
    <property type="entry name" value="S-adenosyl-L-methionine-dependent methyltransferases"/>
    <property type="match status" value="1"/>
</dbReference>
<evidence type="ECO:0000313" key="2">
    <source>
        <dbReference type="Proteomes" id="UP000095287"/>
    </source>
</evidence>
<feature type="domain" description="Methyltransferase" evidence="1">
    <location>
        <begin position="60"/>
        <end position="162"/>
    </location>
</feature>
<organism evidence="2 3">
    <name type="scientific">Steinernema glaseri</name>
    <dbReference type="NCBI Taxonomy" id="37863"/>
    <lineage>
        <taxon>Eukaryota</taxon>
        <taxon>Metazoa</taxon>
        <taxon>Ecdysozoa</taxon>
        <taxon>Nematoda</taxon>
        <taxon>Chromadorea</taxon>
        <taxon>Rhabditida</taxon>
        <taxon>Tylenchina</taxon>
        <taxon>Panagrolaimomorpha</taxon>
        <taxon>Strongyloidoidea</taxon>
        <taxon>Steinernematidae</taxon>
        <taxon>Steinernema</taxon>
    </lineage>
</organism>
<dbReference type="Pfam" id="PF13649">
    <property type="entry name" value="Methyltransf_25"/>
    <property type="match status" value="1"/>
</dbReference>
<proteinExistence type="predicted"/>
<reference evidence="3" key="1">
    <citation type="submission" date="2016-11" db="UniProtKB">
        <authorList>
            <consortium name="WormBaseParasite"/>
        </authorList>
    </citation>
    <scope>IDENTIFICATION</scope>
</reference>
<evidence type="ECO:0000259" key="1">
    <source>
        <dbReference type="Pfam" id="PF13649"/>
    </source>
</evidence>